<evidence type="ECO:0000256" key="1">
    <source>
        <dbReference type="SAM" id="Coils"/>
    </source>
</evidence>
<feature type="compositionally biased region" description="Basic and acidic residues" evidence="2">
    <location>
        <begin position="70"/>
        <end position="79"/>
    </location>
</feature>
<feature type="coiled-coil region" evidence="1">
    <location>
        <begin position="26"/>
        <end position="64"/>
    </location>
</feature>
<dbReference type="AlphaFoldDB" id="A0A4Z0BK05"/>
<keyword evidence="5" id="KW-1185">Reference proteome</keyword>
<feature type="region of interest" description="Disordered" evidence="2">
    <location>
        <begin position="70"/>
        <end position="95"/>
    </location>
</feature>
<feature type="region of interest" description="Disordered" evidence="2">
    <location>
        <begin position="127"/>
        <end position="147"/>
    </location>
</feature>
<name>A0A4Z0BK05_9BURK</name>
<dbReference type="RefSeq" id="WP_135285738.1">
    <property type="nucleotide sequence ID" value="NZ_SMLL01000005.1"/>
</dbReference>
<evidence type="ECO:0000256" key="2">
    <source>
        <dbReference type="SAM" id="MobiDB-lite"/>
    </source>
</evidence>
<reference evidence="4 5" key="1">
    <citation type="submission" date="2019-03" db="EMBL/GenBank/DDBJ databases">
        <title>Ramlibacter rhizophilus CCTCC AB2015357, whole genome shotgun sequence.</title>
        <authorList>
            <person name="Zhang X."/>
            <person name="Feng G."/>
            <person name="Zhu H."/>
        </authorList>
    </citation>
    <scope>NUCLEOTIDE SEQUENCE [LARGE SCALE GENOMIC DNA]</scope>
    <source>
        <strain evidence="4 5">CCTCC AB2015357</strain>
    </source>
</reference>
<evidence type="ECO:0000313" key="5">
    <source>
        <dbReference type="Proteomes" id="UP000297564"/>
    </source>
</evidence>
<proteinExistence type="predicted"/>
<protein>
    <submittedName>
        <fullName evidence="4">Uncharacterized protein</fullName>
    </submittedName>
</protein>
<dbReference type="Proteomes" id="UP000297564">
    <property type="component" value="Unassembled WGS sequence"/>
</dbReference>
<keyword evidence="1" id="KW-0175">Coiled coil</keyword>
<sequence length="185" mass="21029">MDGIEVIVWIFFILATIVFNLVQQWKRRADRRAEALRERVEDKLDAAREAQETLRERAREAAAQIRHTAAERARTEARARSAPAPLTADGWGRAHDEPLPEELLEAAPLPLPPATPQHVPAPTPLAQTIERDRERERRTPPPVRVRHHRPFRTPQEVRKGIIAMTVLGPCRAMDPYDMGSPEGTR</sequence>
<comment type="caution">
    <text evidence="4">The sequence shown here is derived from an EMBL/GenBank/DDBJ whole genome shotgun (WGS) entry which is preliminary data.</text>
</comment>
<feature type="transmembrane region" description="Helical" evidence="3">
    <location>
        <begin position="6"/>
        <end position="22"/>
    </location>
</feature>
<organism evidence="4 5">
    <name type="scientific">Ramlibacter rhizophilus</name>
    <dbReference type="NCBI Taxonomy" id="1781167"/>
    <lineage>
        <taxon>Bacteria</taxon>
        <taxon>Pseudomonadati</taxon>
        <taxon>Pseudomonadota</taxon>
        <taxon>Betaproteobacteria</taxon>
        <taxon>Burkholderiales</taxon>
        <taxon>Comamonadaceae</taxon>
        <taxon>Ramlibacter</taxon>
    </lineage>
</organism>
<evidence type="ECO:0000256" key="3">
    <source>
        <dbReference type="SAM" id="Phobius"/>
    </source>
</evidence>
<keyword evidence="3" id="KW-0472">Membrane</keyword>
<evidence type="ECO:0000313" key="4">
    <source>
        <dbReference type="EMBL" id="TFY98587.1"/>
    </source>
</evidence>
<keyword evidence="3" id="KW-0812">Transmembrane</keyword>
<gene>
    <name evidence="4" type="ORF">EZ242_13720</name>
</gene>
<keyword evidence="3" id="KW-1133">Transmembrane helix</keyword>
<accession>A0A4Z0BK05</accession>
<dbReference type="EMBL" id="SMLL01000005">
    <property type="protein sequence ID" value="TFY98587.1"/>
    <property type="molecule type" value="Genomic_DNA"/>
</dbReference>
<feature type="compositionally biased region" description="Basic and acidic residues" evidence="2">
    <location>
        <begin position="129"/>
        <end position="139"/>
    </location>
</feature>